<organism evidence="3 4">
    <name type="scientific">Candidatus Kaiserbacteria bacterium RIFCSPLOWO2_01_FULL_54_20</name>
    <dbReference type="NCBI Taxonomy" id="1798513"/>
    <lineage>
        <taxon>Bacteria</taxon>
        <taxon>Candidatus Kaiseribacteriota</taxon>
    </lineage>
</organism>
<feature type="region of interest" description="Disordered" evidence="1">
    <location>
        <begin position="156"/>
        <end position="202"/>
    </location>
</feature>
<sequence>MNKVTIAVRLILAIIITGVGIVATSVVFPSHVSAAEVSVQTAQLLPPGSNTCAPLAASGFTPYVYDNALHAFEFTLQDSSYVAVIGTVGNTNIPLNQMRRQVDATGALRIHVDVATTPIRGSLPITVTLLSAKGPGQPVCVSVVVTTLLGSGAATPTPVPAPAPSSGASSAPAPKPSTPATTTAGSQTKPSSVGDKDKTKTGTSTAALAVTQNVVTALKDICSPKNAPTLWVILLVLYAAGVAAVVFGKPKMPAFMQSQESIAAAIVVPFLLLFGLWYFAESCRINAWAPAIATIIALAGLSVAFWEKPKSVQGVINLPSAKS</sequence>
<evidence type="ECO:0000313" key="4">
    <source>
        <dbReference type="Proteomes" id="UP000178427"/>
    </source>
</evidence>
<evidence type="ECO:0000313" key="3">
    <source>
        <dbReference type="EMBL" id="OGG73794.1"/>
    </source>
</evidence>
<keyword evidence="2" id="KW-0812">Transmembrane</keyword>
<feature type="transmembrane region" description="Helical" evidence="2">
    <location>
        <begin position="285"/>
        <end position="306"/>
    </location>
</feature>
<dbReference type="EMBL" id="MFMA01000034">
    <property type="protein sequence ID" value="OGG73794.1"/>
    <property type="molecule type" value="Genomic_DNA"/>
</dbReference>
<evidence type="ECO:0000256" key="1">
    <source>
        <dbReference type="SAM" id="MobiDB-lite"/>
    </source>
</evidence>
<dbReference type="AlphaFoldDB" id="A0A1F6EJJ8"/>
<gene>
    <name evidence="3" type="ORF">A3A40_00705</name>
</gene>
<feature type="transmembrane region" description="Helical" evidence="2">
    <location>
        <begin position="229"/>
        <end position="248"/>
    </location>
</feature>
<name>A0A1F6EJJ8_9BACT</name>
<comment type="caution">
    <text evidence="3">The sequence shown here is derived from an EMBL/GenBank/DDBJ whole genome shotgun (WGS) entry which is preliminary data.</text>
</comment>
<dbReference type="Proteomes" id="UP000178427">
    <property type="component" value="Unassembled WGS sequence"/>
</dbReference>
<feature type="transmembrane region" description="Helical" evidence="2">
    <location>
        <begin position="260"/>
        <end position="279"/>
    </location>
</feature>
<keyword evidence="2" id="KW-0472">Membrane</keyword>
<protein>
    <submittedName>
        <fullName evidence="3">Uncharacterized protein</fullName>
    </submittedName>
</protein>
<accession>A0A1F6EJJ8</accession>
<feature type="compositionally biased region" description="Low complexity" evidence="1">
    <location>
        <begin position="164"/>
        <end position="186"/>
    </location>
</feature>
<evidence type="ECO:0000256" key="2">
    <source>
        <dbReference type="SAM" id="Phobius"/>
    </source>
</evidence>
<keyword evidence="2" id="KW-1133">Transmembrane helix</keyword>
<reference evidence="3 4" key="1">
    <citation type="journal article" date="2016" name="Nat. Commun.">
        <title>Thousands of microbial genomes shed light on interconnected biogeochemical processes in an aquifer system.</title>
        <authorList>
            <person name="Anantharaman K."/>
            <person name="Brown C.T."/>
            <person name="Hug L.A."/>
            <person name="Sharon I."/>
            <person name="Castelle C.J."/>
            <person name="Probst A.J."/>
            <person name="Thomas B.C."/>
            <person name="Singh A."/>
            <person name="Wilkins M.J."/>
            <person name="Karaoz U."/>
            <person name="Brodie E.L."/>
            <person name="Williams K.H."/>
            <person name="Hubbard S.S."/>
            <person name="Banfield J.F."/>
        </authorList>
    </citation>
    <scope>NUCLEOTIDE SEQUENCE [LARGE SCALE GENOMIC DNA]</scope>
</reference>
<proteinExistence type="predicted"/>